<name>A0A1R4FH29_9MICO</name>
<reference evidence="1 2" key="1">
    <citation type="submission" date="2017-02" db="EMBL/GenBank/DDBJ databases">
        <authorList>
            <person name="Peterson S.W."/>
        </authorList>
    </citation>
    <scope>NUCLEOTIDE SEQUENCE [LARGE SCALE GENOMIC DNA]</scope>
    <source>
        <strain evidence="1 2">LMG 22410</strain>
    </source>
</reference>
<gene>
    <name evidence="1" type="ORF">CZ674_04500</name>
</gene>
<evidence type="ECO:0000313" key="1">
    <source>
        <dbReference type="EMBL" id="SJM55206.1"/>
    </source>
</evidence>
<proteinExistence type="predicted"/>
<dbReference type="EMBL" id="FUHU01000021">
    <property type="protein sequence ID" value="SJM55206.1"/>
    <property type="molecule type" value="Genomic_DNA"/>
</dbReference>
<dbReference type="Proteomes" id="UP000195787">
    <property type="component" value="Unassembled WGS sequence"/>
</dbReference>
<accession>A0A1R4FH29</accession>
<evidence type="ECO:0000313" key="2">
    <source>
        <dbReference type="Proteomes" id="UP000195787"/>
    </source>
</evidence>
<keyword evidence="2" id="KW-1185">Reference proteome</keyword>
<organism evidence="1 2">
    <name type="scientific">Agrococcus casei LMG 22410</name>
    <dbReference type="NCBI Taxonomy" id="1255656"/>
    <lineage>
        <taxon>Bacteria</taxon>
        <taxon>Bacillati</taxon>
        <taxon>Actinomycetota</taxon>
        <taxon>Actinomycetes</taxon>
        <taxon>Micrococcales</taxon>
        <taxon>Microbacteriaceae</taxon>
        <taxon>Agrococcus</taxon>
    </lineage>
</organism>
<protein>
    <submittedName>
        <fullName evidence="1">Uncharacterized protein</fullName>
    </submittedName>
</protein>
<sequence>MWLRAMQIKSVDSVTVDGTDWDAELLDRVRVDPDVGWTNIEGRDVNVTFTAGYDPVPESIVSLTLQVAARALGSPLGFVREQAGGVAVTHTQIGFNQAGGVLLLPAEESVLDEYRIGRLP</sequence>
<dbReference type="AlphaFoldDB" id="A0A1R4FH29"/>